<organism evidence="1 2">
    <name type="scientific">Polaribacter butkevichii</name>
    <dbReference type="NCBI Taxonomy" id="218490"/>
    <lineage>
        <taxon>Bacteria</taxon>
        <taxon>Pseudomonadati</taxon>
        <taxon>Bacteroidota</taxon>
        <taxon>Flavobacteriia</taxon>
        <taxon>Flavobacteriales</taxon>
        <taxon>Flavobacteriaceae</taxon>
    </lineage>
</organism>
<name>A0A2P6C7F3_9FLAO</name>
<dbReference type="CDD" id="cd00293">
    <property type="entry name" value="USP-like"/>
    <property type="match status" value="1"/>
</dbReference>
<dbReference type="AlphaFoldDB" id="A0A2P6C7F3"/>
<protein>
    <recommendedName>
        <fullName evidence="3">UspA domain-containing protein</fullName>
    </recommendedName>
</protein>
<proteinExistence type="predicted"/>
<sequence>MEKKKKYKILVLSDLKENTLSVLKSSVSLAKIIDADIHFFYAKSPTDIVKNDNQLSAKRAINESSFIIDKEIKNIVNSFTKDNNVPIKYSFTIGNVKNEIDTYLKENNTDIVVLGKRKSKSLHFLGDNITDFVLQQHKGTIVIADEHNSLEQPKEMSLGIFNQTKSNNILVEHILSSSNKQLTSFKIVDSSSHLKEEPLSNDKKTTEYVFEKGDNAMKNICNYLSKSSINLLFVNRNHSNTTKSNIKEAIKNLNCSLILTT</sequence>
<evidence type="ECO:0000313" key="1">
    <source>
        <dbReference type="EMBL" id="PQJ68845.1"/>
    </source>
</evidence>
<gene>
    <name evidence="1" type="ORF">BTO14_12415</name>
</gene>
<dbReference type="InterPro" id="IPR014729">
    <property type="entry name" value="Rossmann-like_a/b/a_fold"/>
</dbReference>
<evidence type="ECO:0000313" key="2">
    <source>
        <dbReference type="Proteomes" id="UP000247345"/>
    </source>
</evidence>
<dbReference type="SUPFAM" id="SSF52402">
    <property type="entry name" value="Adenine nucleotide alpha hydrolases-like"/>
    <property type="match status" value="1"/>
</dbReference>
<keyword evidence="2" id="KW-1185">Reference proteome</keyword>
<reference evidence="1 2" key="1">
    <citation type="submission" date="2016-12" db="EMBL/GenBank/DDBJ databases">
        <title>Trade-off between light-utilization and light-protection in marine flavobacteria.</title>
        <authorList>
            <person name="Kumagai Y."/>
            <person name="Yoshizawa S."/>
            <person name="Kogure K."/>
            <person name="Iwasaki W."/>
        </authorList>
    </citation>
    <scope>NUCLEOTIDE SEQUENCE [LARGE SCALE GENOMIC DNA]</scope>
    <source>
        <strain evidence="1 2">KCTC 12100</strain>
    </source>
</reference>
<dbReference type="EMBL" id="MSCK01000002">
    <property type="protein sequence ID" value="PQJ68845.1"/>
    <property type="molecule type" value="Genomic_DNA"/>
</dbReference>
<dbReference type="Proteomes" id="UP000247345">
    <property type="component" value="Unassembled WGS sequence"/>
</dbReference>
<dbReference type="RefSeq" id="WP_105049787.1">
    <property type="nucleotide sequence ID" value="NZ_CP150661.1"/>
</dbReference>
<evidence type="ECO:0008006" key="3">
    <source>
        <dbReference type="Google" id="ProtNLM"/>
    </source>
</evidence>
<accession>A0A2P6C7F3</accession>
<dbReference type="OrthoDB" id="1198867at2"/>
<comment type="caution">
    <text evidence="1">The sequence shown here is derived from an EMBL/GenBank/DDBJ whole genome shotgun (WGS) entry which is preliminary data.</text>
</comment>
<dbReference type="Gene3D" id="3.40.50.620">
    <property type="entry name" value="HUPs"/>
    <property type="match status" value="1"/>
</dbReference>